<feature type="compositionally biased region" description="Basic and acidic residues" evidence="1">
    <location>
        <begin position="102"/>
        <end position="144"/>
    </location>
</feature>
<dbReference type="PANTHER" id="PTHR31861">
    <property type="entry name" value="OS10G0507500 PROTEIN"/>
    <property type="match status" value="1"/>
</dbReference>
<dbReference type="AlphaFoldDB" id="D5A8X0"/>
<dbReference type="OMA" id="QSCAPYY"/>
<evidence type="ECO:0008006" key="3">
    <source>
        <dbReference type="Google" id="ProtNLM"/>
    </source>
</evidence>
<protein>
    <recommendedName>
        <fullName evidence="3">CBF1-interacting co-repressor CIR N-terminal domain-containing protein</fullName>
    </recommendedName>
</protein>
<evidence type="ECO:0000313" key="2">
    <source>
        <dbReference type="EMBL" id="ADE75989.1"/>
    </source>
</evidence>
<dbReference type="PANTHER" id="PTHR31861:SF15">
    <property type="entry name" value="DUF577 DOMAIN-CONTAINING PROTEIN"/>
    <property type="match status" value="1"/>
</dbReference>
<feature type="compositionally biased region" description="Basic and acidic residues" evidence="1">
    <location>
        <begin position="55"/>
        <end position="71"/>
    </location>
</feature>
<evidence type="ECO:0000256" key="1">
    <source>
        <dbReference type="SAM" id="MobiDB-lite"/>
    </source>
</evidence>
<accession>D5A8X0</accession>
<reference evidence="2" key="1">
    <citation type="submission" date="2010-04" db="EMBL/GenBank/DDBJ databases">
        <authorList>
            <person name="Reid K.E."/>
            <person name="Liao N."/>
            <person name="Chan S."/>
            <person name="Docking R."/>
            <person name="Taylor G."/>
            <person name="Moore R."/>
            <person name="Mayo M."/>
            <person name="Munro S."/>
            <person name="King J."/>
            <person name="Yanchuk A."/>
            <person name="Holt R."/>
            <person name="Jones S."/>
            <person name="Marra M."/>
            <person name="Ritland C.E."/>
            <person name="Ritland K."/>
            <person name="Bohlmann J."/>
        </authorList>
    </citation>
    <scope>NUCLEOTIDE SEQUENCE</scope>
    <source>
        <tissue evidence="2">Buds collected with no treatment. Collection October 2007</tissue>
    </source>
</reference>
<feature type="compositionally biased region" description="Basic and acidic residues" evidence="1">
    <location>
        <begin position="8"/>
        <end position="48"/>
    </location>
</feature>
<proteinExistence type="evidence at transcript level"/>
<organism evidence="2">
    <name type="scientific">Picea sitchensis</name>
    <name type="common">Sitka spruce</name>
    <name type="synonym">Pinus sitchensis</name>
    <dbReference type="NCBI Taxonomy" id="3332"/>
    <lineage>
        <taxon>Eukaryota</taxon>
        <taxon>Viridiplantae</taxon>
        <taxon>Streptophyta</taxon>
        <taxon>Embryophyta</taxon>
        <taxon>Tracheophyta</taxon>
        <taxon>Spermatophyta</taxon>
        <taxon>Pinopsida</taxon>
        <taxon>Pinidae</taxon>
        <taxon>Conifers I</taxon>
        <taxon>Pinales</taxon>
        <taxon>Pinaceae</taxon>
        <taxon>Picea</taxon>
    </lineage>
</organism>
<feature type="region of interest" description="Disordered" evidence="1">
    <location>
        <begin position="1"/>
        <end position="75"/>
    </location>
</feature>
<dbReference type="EMBL" id="BT122618">
    <property type="protein sequence ID" value="ADE75989.1"/>
    <property type="molecule type" value="mRNA"/>
</dbReference>
<sequence>MDGNAGEEFGRKDSGKKRKDDGQKDSGKNQKDYGRKDSEKNRKDDGRPEKKRRKGETESVRVPLPEDEKYRLGYGVAGKDVKKPWYLSNNWMDEEEVPLPAQERRSDLRDSSGKTGEKSQKKKSLQELREERLKREQQERERARKLLFSSADDSRGKTEAFRQSCAPYYNSGYGNRR</sequence>
<name>D5A8X0_PICSI</name>
<feature type="region of interest" description="Disordered" evidence="1">
    <location>
        <begin position="88"/>
        <end position="177"/>
    </location>
</feature>